<dbReference type="AlphaFoldDB" id="A0A7T0KCK1"/>
<accession>A0A7T0KCK1</accession>
<protein>
    <submittedName>
        <fullName evidence="1">Terminase</fullName>
    </submittedName>
</protein>
<dbReference type="Proteomes" id="UP000594681">
    <property type="component" value="Chromosome"/>
</dbReference>
<proteinExistence type="predicted"/>
<gene>
    <name evidence="1" type="ORF">G7Y31_06715</name>
</gene>
<organism evidence="1 2">
    <name type="scientific">Corynebacterium lizhenjunii</name>
    <dbReference type="NCBI Taxonomy" id="2709394"/>
    <lineage>
        <taxon>Bacteria</taxon>
        <taxon>Bacillati</taxon>
        <taxon>Actinomycetota</taxon>
        <taxon>Actinomycetes</taxon>
        <taxon>Mycobacteriales</taxon>
        <taxon>Corynebacteriaceae</taxon>
        <taxon>Corynebacterium</taxon>
    </lineage>
</organism>
<dbReference type="RefSeq" id="WP_165006377.1">
    <property type="nucleotide sequence ID" value="NZ_CP064954.1"/>
</dbReference>
<name>A0A7T0KCK1_9CORY</name>
<evidence type="ECO:0000313" key="1">
    <source>
        <dbReference type="EMBL" id="QPK78276.1"/>
    </source>
</evidence>
<reference evidence="1 2" key="1">
    <citation type="submission" date="2020-11" db="EMBL/GenBank/DDBJ databases">
        <title>Corynebacterium sp. ZJ-599.</title>
        <authorList>
            <person name="Zhou J."/>
        </authorList>
    </citation>
    <scope>NUCLEOTIDE SEQUENCE [LARGE SCALE GENOMIC DNA]</scope>
    <source>
        <strain evidence="1 2">ZJ-599</strain>
    </source>
</reference>
<evidence type="ECO:0000313" key="2">
    <source>
        <dbReference type="Proteomes" id="UP000594681"/>
    </source>
</evidence>
<dbReference type="EMBL" id="CP064954">
    <property type="protein sequence ID" value="QPK78276.1"/>
    <property type="molecule type" value="Genomic_DNA"/>
</dbReference>
<sequence length="589" mass="65875">MNGSQGSNLLLPPGYQRGELGQWMTLPWPQDQGQKLALLENSLGPLLIDWAEWRTDEPGLLNDDGQPWQFTDGQARFLILWYAFNEDGRFIYRRGIRRGSKGTGKDPLAAAMCNIELLGPSQLWWDGERWTGKRHQLPLVQIASNSEAQSKALLRVANSQLGSEAVDYYQLDKGQTATYVKGGAARMEVLTASERSAEGNPATFVVLNETHHMTEASGGKRLAEVGRRNVGKSKRALQARIVEFTNAHAQGGESVGEKSFIAWQQQVSGKYAHLKQDILYDSIEYDPRLDFYDEQQRELALRQAYSDAPWADIERLSAEIVDPELSAAQAIRFYLNGIAEQEDAYVAAQAFAALADPARVFQEGDQIALFLDCSKSEDATALMGCRISDGFNQTLGVWQRPRGKRGEGFLVDRAEVDARVREVMDTYRVVWFGVDPSPAKDDSTEASYWRPMIDSWHRDFRKSLRVWATPGRNGNAVLWDMRLSTPGGADRNRKFSQEVEIVRALIDDEGLDGPFRHDGDPALVAHVNNMRTRWNKFGLTVGKKTRDSTQLVDLGVAMIAANVGRREALNSGKVRVGGKARKRRKVIMA</sequence>
<keyword evidence="2" id="KW-1185">Reference proteome</keyword>
<dbReference type="KEGG" id="cliz:G7Y31_06715"/>